<dbReference type="AlphaFoldDB" id="A0A6N8TDC8"/>
<name>A0A6N8TDC8_SHIZO</name>
<organism evidence="1 2">
    <name type="scientific">Shinella zoogloeoides</name>
    <name type="common">Crabtreella saccharophila</name>
    <dbReference type="NCBI Taxonomy" id="352475"/>
    <lineage>
        <taxon>Bacteria</taxon>
        <taxon>Pseudomonadati</taxon>
        <taxon>Pseudomonadota</taxon>
        <taxon>Alphaproteobacteria</taxon>
        <taxon>Hyphomicrobiales</taxon>
        <taxon>Rhizobiaceae</taxon>
        <taxon>Shinella</taxon>
    </lineage>
</organism>
<gene>
    <name evidence="1" type="ORF">GR156_02790</name>
</gene>
<evidence type="ECO:0000313" key="2">
    <source>
        <dbReference type="Proteomes" id="UP000440304"/>
    </source>
</evidence>
<comment type="caution">
    <text evidence="1">The sequence shown here is derived from an EMBL/GenBank/DDBJ whole genome shotgun (WGS) entry which is preliminary data.</text>
</comment>
<accession>A0A6N8TDC8</accession>
<protein>
    <submittedName>
        <fullName evidence="1">Uncharacterized protein</fullName>
    </submittedName>
</protein>
<evidence type="ECO:0000313" key="1">
    <source>
        <dbReference type="EMBL" id="MXN99217.1"/>
    </source>
</evidence>
<dbReference type="Proteomes" id="UP000440304">
    <property type="component" value="Unassembled WGS sequence"/>
</dbReference>
<dbReference type="RefSeq" id="WP_160784658.1">
    <property type="nucleotide sequence ID" value="NZ_CP086610.1"/>
</dbReference>
<reference evidence="1 2" key="1">
    <citation type="submission" date="2019-12" db="EMBL/GenBank/DDBJ databases">
        <title>Shinella granuli gen. nov., sp. nov., and proposal of the reclassification of Zoogloea ramigera ATCC 19623 as Shinella zoogloeoides sp. nov.</title>
        <authorList>
            <person name="Gao J."/>
        </authorList>
    </citation>
    <scope>NUCLEOTIDE SEQUENCE [LARGE SCALE GENOMIC DNA]</scope>
    <source>
        <strain evidence="1 2">DSM 287</strain>
    </source>
</reference>
<proteinExistence type="predicted"/>
<sequence length="119" mass="12763">MFFIEEQFLLDILVVVEEVNMHQKIAFCLALLASGTANAASICIDGSFIPTGDTRVISIYDEVCPGDKGNFNIVGGVQLRGIGVCFSEAGYASVIYRNVTNNGPATRAGWLKDGDCIKP</sequence>
<dbReference type="EMBL" id="WUML01000002">
    <property type="protein sequence ID" value="MXN99217.1"/>
    <property type="molecule type" value="Genomic_DNA"/>
</dbReference>